<dbReference type="SUPFAM" id="SSF55073">
    <property type="entry name" value="Nucleotide cyclase"/>
    <property type="match status" value="1"/>
</dbReference>
<dbReference type="Proteomes" id="UP000006228">
    <property type="component" value="Unassembled WGS sequence"/>
</dbReference>
<evidence type="ECO:0000256" key="4">
    <source>
        <dbReference type="SAM" id="Coils"/>
    </source>
</evidence>
<name>E8M462_PHOS4</name>
<reference evidence="6 7" key="1">
    <citation type="journal article" date="2012" name="Int. J. Syst. Evol. Microbiol.">
        <title>Vibrio caribbeanicus sp. nov., isolated from the marine sponge Scleritoderma cyanea.</title>
        <authorList>
            <person name="Hoffmann M."/>
            <person name="Monday S.R."/>
            <person name="Allard M.W."/>
            <person name="Strain E.A."/>
            <person name="Whittaker P."/>
            <person name="Naum M."/>
            <person name="McCarthy P.J."/>
            <person name="Lopez J.V."/>
            <person name="Fischer M."/>
            <person name="Brown E.W."/>
        </authorList>
    </citation>
    <scope>NUCLEOTIDE SEQUENCE [LARGE SCALE GENOMIC DNA]</scope>
    <source>
        <strain evidence="7">DSMZ 21326</strain>
    </source>
</reference>
<dbReference type="eggNOG" id="COG3706">
    <property type="taxonomic scope" value="Bacteria"/>
</dbReference>
<feature type="coiled-coil region" evidence="4">
    <location>
        <begin position="36"/>
        <end position="63"/>
    </location>
</feature>
<evidence type="ECO:0000313" key="7">
    <source>
        <dbReference type="Proteomes" id="UP000006228"/>
    </source>
</evidence>
<evidence type="ECO:0000256" key="2">
    <source>
        <dbReference type="ARBA" id="ARBA00012528"/>
    </source>
</evidence>
<dbReference type="CDD" id="cd18773">
    <property type="entry name" value="PDC1_HK_sensor"/>
    <property type="match status" value="1"/>
</dbReference>
<dbReference type="SMART" id="SM00267">
    <property type="entry name" value="GGDEF"/>
    <property type="match status" value="1"/>
</dbReference>
<dbReference type="GO" id="GO:0052621">
    <property type="term" value="F:diguanylate cyclase activity"/>
    <property type="evidence" value="ECO:0007669"/>
    <property type="project" value="UniProtKB-EC"/>
</dbReference>
<gene>
    <name evidence="6" type="ORF">VISI1226_11162</name>
</gene>
<dbReference type="Gene3D" id="3.30.450.20">
    <property type="entry name" value="PAS domain"/>
    <property type="match status" value="1"/>
</dbReference>
<feature type="domain" description="GGDEF" evidence="5">
    <location>
        <begin position="352"/>
        <end position="493"/>
    </location>
</feature>
<dbReference type="InterPro" id="IPR029151">
    <property type="entry name" value="Sensor-like_sf"/>
</dbReference>
<sequence length="493" mass="55994">MIEGNKIGVSKSFAGITVFLLLSIALLLVDSTGASKSEYQQEKQRVERALEELTQVINALEYSISVLYPLQNEHYVLPHTIDLKGATCNFGGVSQSGEDYDFLFSGPENMCDPNDELYQEAYRRLFIAPSMAYFAQAIERISSIYFLSKDKFIISSPKEFAQALKGDTFDNVVLNRPYWINTVRHSINDQHDKVVFTGDYEDYLTGEKVITVTRGIYIDGEFKGVLAIDSYRDSLLEDVDSGYYLASYPGENNQDLLGFTFSSPLMFQGEPTGLYLSVDEPESVHIWHILDYKREQLSLLLLVYLCFTGVLWFRHSERTKVKLQYLAMHDPLTSLANRRGFEHALLAMEEKRFLGIGVFDIDDFKQFNDLHGHEVGDQALRHIAVLMTDSTRQCDLVARFGGEEFVVAISGESDQLIATIFERTQQQISLQGYRLPSTGEDCALTMSAGAVIYRSHCYESYRHLWITQGIRQADGLLYQAKAQGKNRVCIERK</sequence>
<proteinExistence type="predicted"/>
<evidence type="ECO:0000256" key="1">
    <source>
        <dbReference type="ARBA" id="ARBA00004533"/>
    </source>
</evidence>
<dbReference type="RefSeq" id="WP_008074983.1">
    <property type="nucleotide sequence ID" value="NZ_AEVT01000028.1"/>
</dbReference>
<dbReference type="CDD" id="cd01949">
    <property type="entry name" value="GGDEF"/>
    <property type="match status" value="1"/>
</dbReference>
<comment type="subcellular location">
    <subcellularLocation>
        <location evidence="1">Cell inner membrane</location>
    </subcellularLocation>
</comment>
<keyword evidence="4" id="KW-0175">Coiled coil</keyword>
<accession>E8M462</accession>
<comment type="catalytic activity">
    <reaction evidence="3">
        <text>2 GTP = 3',3'-c-di-GMP + 2 diphosphate</text>
        <dbReference type="Rhea" id="RHEA:24898"/>
        <dbReference type="ChEBI" id="CHEBI:33019"/>
        <dbReference type="ChEBI" id="CHEBI:37565"/>
        <dbReference type="ChEBI" id="CHEBI:58805"/>
        <dbReference type="EC" id="2.7.7.65"/>
    </reaction>
</comment>
<evidence type="ECO:0000259" key="5">
    <source>
        <dbReference type="PROSITE" id="PS50887"/>
    </source>
</evidence>
<dbReference type="AlphaFoldDB" id="E8M462"/>
<dbReference type="GO" id="GO:0043709">
    <property type="term" value="P:cell adhesion involved in single-species biofilm formation"/>
    <property type="evidence" value="ECO:0007669"/>
    <property type="project" value="TreeGrafter"/>
</dbReference>
<dbReference type="EMBL" id="AEVT01000028">
    <property type="protein sequence ID" value="EGA71203.1"/>
    <property type="molecule type" value="Genomic_DNA"/>
</dbReference>
<dbReference type="GO" id="GO:0005886">
    <property type="term" value="C:plasma membrane"/>
    <property type="evidence" value="ECO:0007669"/>
    <property type="project" value="UniProtKB-SubCell"/>
</dbReference>
<dbReference type="InterPro" id="IPR000160">
    <property type="entry name" value="GGDEF_dom"/>
</dbReference>
<dbReference type="PANTHER" id="PTHR45138">
    <property type="entry name" value="REGULATORY COMPONENTS OF SENSORY TRANSDUCTION SYSTEM"/>
    <property type="match status" value="1"/>
</dbReference>
<protein>
    <recommendedName>
        <fullName evidence="2">diguanylate cyclase</fullName>
        <ecNumber evidence="2">2.7.7.65</ecNumber>
    </recommendedName>
</protein>
<dbReference type="InterPro" id="IPR043128">
    <property type="entry name" value="Rev_trsase/Diguanyl_cyclase"/>
</dbReference>
<evidence type="ECO:0000313" key="6">
    <source>
        <dbReference type="EMBL" id="EGA71203.1"/>
    </source>
</evidence>
<dbReference type="Gene3D" id="3.30.70.270">
    <property type="match status" value="1"/>
</dbReference>
<organism evidence="6 7">
    <name type="scientific">Vibrio sinaloensis DSM 21326</name>
    <dbReference type="NCBI Taxonomy" id="945550"/>
    <lineage>
        <taxon>Bacteria</taxon>
        <taxon>Pseudomonadati</taxon>
        <taxon>Pseudomonadota</taxon>
        <taxon>Gammaproteobacteria</taxon>
        <taxon>Vibrionales</taxon>
        <taxon>Vibrionaceae</taxon>
        <taxon>Vibrio</taxon>
        <taxon>Vibrio oreintalis group</taxon>
    </lineage>
</organism>
<dbReference type="NCBIfam" id="TIGR00254">
    <property type="entry name" value="GGDEF"/>
    <property type="match status" value="1"/>
</dbReference>
<dbReference type="SUPFAM" id="SSF103190">
    <property type="entry name" value="Sensory domain-like"/>
    <property type="match status" value="1"/>
</dbReference>
<dbReference type="PROSITE" id="PS50887">
    <property type="entry name" value="GGDEF"/>
    <property type="match status" value="1"/>
</dbReference>
<evidence type="ECO:0000256" key="3">
    <source>
        <dbReference type="ARBA" id="ARBA00034247"/>
    </source>
</evidence>
<dbReference type="PANTHER" id="PTHR45138:SF9">
    <property type="entry name" value="DIGUANYLATE CYCLASE DGCM-RELATED"/>
    <property type="match status" value="1"/>
</dbReference>
<comment type="caution">
    <text evidence="6">The sequence shown here is derived from an EMBL/GenBank/DDBJ whole genome shotgun (WGS) entry which is preliminary data.</text>
</comment>
<dbReference type="Pfam" id="PF00990">
    <property type="entry name" value="GGDEF"/>
    <property type="match status" value="1"/>
</dbReference>
<dbReference type="InterPro" id="IPR050469">
    <property type="entry name" value="Diguanylate_Cyclase"/>
</dbReference>
<dbReference type="GO" id="GO:1902201">
    <property type="term" value="P:negative regulation of bacterial-type flagellum-dependent cell motility"/>
    <property type="evidence" value="ECO:0007669"/>
    <property type="project" value="TreeGrafter"/>
</dbReference>
<dbReference type="EC" id="2.7.7.65" evidence="2"/>
<dbReference type="InterPro" id="IPR029787">
    <property type="entry name" value="Nucleotide_cyclase"/>
</dbReference>